<protein>
    <submittedName>
        <fullName evidence="1">Uncharacterized protein</fullName>
    </submittedName>
</protein>
<dbReference type="AlphaFoldDB" id="A0A9J6DDV9"/>
<reference evidence="1" key="1">
    <citation type="journal article" date="2020" name="Cell">
        <title>Large-Scale Comparative Analyses of Tick Genomes Elucidate Their Genetic Diversity and Vector Capacities.</title>
        <authorList>
            <consortium name="Tick Genome and Microbiome Consortium (TIGMIC)"/>
            <person name="Jia N."/>
            <person name="Wang J."/>
            <person name="Shi W."/>
            <person name="Du L."/>
            <person name="Sun Y."/>
            <person name="Zhan W."/>
            <person name="Jiang J.F."/>
            <person name="Wang Q."/>
            <person name="Zhang B."/>
            <person name="Ji P."/>
            <person name="Bell-Sakyi L."/>
            <person name="Cui X.M."/>
            <person name="Yuan T.T."/>
            <person name="Jiang B.G."/>
            <person name="Yang W.F."/>
            <person name="Lam T.T."/>
            <person name="Chang Q.C."/>
            <person name="Ding S.J."/>
            <person name="Wang X.J."/>
            <person name="Zhu J.G."/>
            <person name="Ruan X.D."/>
            <person name="Zhao L."/>
            <person name="Wei J.T."/>
            <person name="Ye R.Z."/>
            <person name="Que T.C."/>
            <person name="Du C.H."/>
            <person name="Zhou Y.H."/>
            <person name="Cheng J.X."/>
            <person name="Dai P.F."/>
            <person name="Guo W.B."/>
            <person name="Han X.H."/>
            <person name="Huang E.J."/>
            <person name="Li L.F."/>
            <person name="Wei W."/>
            <person name="Gao Y.C."/>
            <person name="Liu J.Z."/>
            <person name="Shao H.Z."/>
            <person name="Wang X."/>
            <person name="Wang C.C."/>
            <person name="Yang T.C."/>
            <person name="Huo Q.B."/>
            <person name="Li W."/>
            <person name="Chen H.Y."/>
            <person name="Chen S.E."/>
            <person name="Zhou L.G."/>
            <person name="Ni X.B."/>
            <person name="Tian J.H."/>
            <person name="Sheng Y."/>
            <person name="Liu T."/>
            <person name="Pan Y.S."/>
            <person name="Xia L.Y."/>
            <person name="Li J."/>
            <person name="Zhao F."/>
            <person name="Cao W.C."/>
        </authorList>
    </citation>
    <scope>NUCLEOTIDE SEQUENCE</scope>
    <source>
        <strain evidence="1">Rmic-2018</strain>
    </source>
</reference>
<dbReference type="EMBL" id="JABSTU010000010">
    <property type="protein sequence ID" value="KAH8020285.1"/>
    <property type="molecule type" value="Genomic_DNA"/>
</dbReference>
<organism evidence="1 2">
    <name type="scientific">Rhipicephalus microplus</name>
    <name type="common">Cattle tick</name>
    <name type="synonym">Boophilus microplus</name>
    <dbReference type="NCBI Taxonomy" id="6941"/>
    <lineage>
        <taxon>Eukaryota</taxon>
        <taxon>Metazoa</taxon>
        <taxon>Ecdysozoa</taxon>
        <taxon>Arthropoda</taxon>
        <taxon>Chelicerata</taxon>
        <taxon>Arachnida</taxon>
        <taxon>Acari</taxon>
        <taxon>Parasitiformes</taxon>
        <taxon>Ixodida</taxon>
        <taxon>Ixodoidea</taxon>
        <taxon>Ixodidae</taxon>
        <taxon>Rhipicephalinae</taxon>
        <taxon>Rhipicephalus</taxon>
        <taxon>Boophilus</taxon>
    </lineage>
</organism>
<dbReference type="Proteomes" id="UP000821866">
    <property type="component" value="Chromosome 8"/>
</dbReference>
<proteinExistence type="predicted"/>
<keyword evidence="2" id="KW-1185">Reference proteome</keyword>
<accession>A0A9J6DDV9</accession>
<evidence type="ECO:0000313" key="2">
    <source>
        <dbReference type="Proteomes" id="UP000821866"/>
    </source>
</evidence>
<gene>
    <name evidence="1" type="ORF">HPB51_025806</name>
</gene>
<comment type="caution">
    <text evidence="1">The sequence shown here is derived from an EMBL/GenBank/DDBJ whole genome shotgun (WGS) entry which is preliminary data.</text>
</comment>
<sequence>MARFPKRRHRSIPCRAAVSGHLSSRPPLTGRPTKQPVPISCFGKVRGHHVFIRQLVSLTPSNIGHCIFRNHRQATLARSHASHNHRAVDDQLRRQKYGHRGHAIPCRLLVEAVPRKTLSHRHVSAISAAMECLPPEKTQADKRHCLLQRLITSPVPISLRNFQIASGDTYHSHGGSSDSYRRSSTCKKVAWVPVWNIERDAQPPSCRFTEATTTQTRTSRGFLRTKLFMVRWPQADHWVHLPEPVSQVCLVEERKRVPRDIGIRSTFWGGECSLLYRTSDTSFDPEYSADSDLLLAGNETFTTSGKQTWCDGAAAVY</sequence>
<reference evidence="1" key="2">
    <citation type="submission" date="2021-09" db="EMBL/GenBank/DDBJ databases">
        <authorList>
            <person name="Jia N."/>
            <person name="Wang J."/>
            <person name="Shi W."/>
            <person name="Du L."/>
            <person name="Sun Y."/>
            <person name="Zhan W."/>
            <person name="Jiang J."/>
            <person name="Wang Q."/>
            <person name="Zhang B."/>
            <person name="Ji P."/>
            <person name="Sakyi L.B."/>
            <person name="Cui X."/>
            <person name="Yuan T."/>
            <person name="Jiang B."/>
            <person name="Yang W."/>
            <person name="Lam T.T.-Y."/>
            <person name="Chang Q."/>
            <person name="Ding S."/>
            <person name="Wang X."/>
            <person name="Zhu J."/>
            <person name="Ruan X."/>
            <person name="Zhao L."/>
            <person name="Wei J."/>
            <person name="Que T."/>
            <person name="Du C."/>
            <person name="Cheng J."/>
            <person name="Dai P."/>
            <person name="Han X."/>
            <person name="Huang E."/>
            <person name="Gao Y."/>
            <person name="Liu J."/>
            <person name="Shao H."/>
            <person name="Ye R."/>
            <person name="Li L."/>
            <person name="Wei W."/>
            <person name="Wang X."/>
            <person name="Wang C."/>
            <person name="Huo Q."/>
            <person name="Li W."/>
            <person name="Guo W."/>
            <person name="Chen H."/>
            <person name="Chen S."/>
            <person name="Zhou L."/>
            <person name="Zhou L."/>
            <person name="Ni X."/>
            <person name="Tian J."/>
            <person name="Zhou Y."/>
            <person name="Sheng Y."/>
            <person name="Liu T."/>
            <person name="Pan Y."/>
            <person name="Xia L."/>
            <person name="Li J."/>
            <person name="Zhao F."/>
            <person name="Cao W."/>
        </authorList>
    </citation>
    <scope>NUCLEOTIDE SEQUENCE</scope>
    <source>
        <strain evidence="1">Rmic-2018</strain>
        <tissue evidence="1">Larvae</tissue>
    </source>
</reference>
<name>A0A9J6DDV9_RHIMP</name>
<evidence type="ECO:0000313" key="1">
    <source>
        <dbReference type="EMBL" id="KAH8020285.1"/>
    </source>
</evidence>